<dbReference type="SUPFAM" id="SSF144010">
    <property type="entry name" value="CofE-like"/>
    <property type="match status" value="1"/>
</dbReference>
<dbReference type="AlphaFoldDB" id="A0A0F5PNI2"/>
<dbReference type="EMBL" id="ABXP02000046">
    <property type="protein sequence ID" value="KKC30150.1"/>
    <property type="molecule type" value="Genomic_DNA"/>
</dbReference>
<evidence type="ECO:0000313" key="2">
    <source>
        <dbReference type="EMBL" id="KKC30150.1"/>
    </source>
</evidence>
<sequence length="93" mass="10162">MADPYPSLGASERVRGFKLREGKKLKLAVDTLYNKGYSRDQIEEILSQNQEEQSDLGTTPRRLVSIAATLADLLAGSADQGTPIVIVRGMKRG</sequence>
<comment type="caution">
    <text evidence="2">The sequence shown here is derived from an EMBL/GenBank/DDBJ whole genome shotgun (WGS) entry which is preliminary data.</text>
</comment>
<gene>
    <name evidence="2" type="ORF">CDSM653_00833</name>
</gene>
<proteinExistence type="predicted"/>
<feature type="domain" description="Coenzyme F420:L-glutamate ligase-like" evidence="1">
    <location>
        <begin position="43"/>
        <end position="89"/>
    </location>
</feature>
<organism evidence="2 3">
    <name type="scientific">Caldanaerobacter subterraneus subsp. pacificus DSM 12653</name>
    <dbReference type="NCBI Taxonomy" id="391606"/>
    <lineage>
        <taxon>Bacteria</taxon>
        <taxon>Bacillati</taxon>
        <taxon>Bacillota</taxon>
        <taxon>Clostridia</taxon>
        <taxon>Thermoanaerobacterales</taxon>
        <taxon>Thermoanaerobacteraceae</taxon>
        <taxon>Caldanaerobacter</taxon>
    </lineage>
</organism>
<reference evidence="2 3" key="1">
    <citation type="submission" date="2008-07" db="EMBL/GenBank/DDBJ databases">
        <authorList>
            <person name="Gonzalez J."/>
            <person name="Sokolova T."/>
            <person name="Ferriera S."/>
            <person name="Johnson J."/>
            <person name="Kravitz S."/>
            <person name="Beeson K."/>
            <person name="Sutton G."/>
            <person name="Rogers Y.-H."/>
            <person name="Friedman R."/>
            <person name="Frazier M."/>
            <person name="Venter J.C."/>
        </authorList>
    </citation>
    <scope>NUCLEOTIDE SEQUENCE [LARGE SCALE GENOMIC DNA]</scope>
    <source>
        <strain evidence="2 3">DSM 12653</strain>
    </source>
</reference>
<reference evidence="2 3" key="2">
    <citation type="journal article" date="2015" name="BMC Genomics">
        <title>Analysis of three genomes within the thermophilic bacterial species Caldanaerobacter subterraneus with a focus on carbon monoxide dehydrogenase evolution and hydrolase diversity.</title>
        <authorList>
            <person name="Sant'Anna F.H."/>
            <person name="Lebedinsky A.V."/>
            <person name="Sokolova T.G."/>
            <person name="Robb F.T."/>
            <person name="Gonzalez J.M."/>
        </authorList>
    </citation>
    <scope>NUCLEOTIDE SEQUENCE [LARGE SCALE GENOMIC DNA]</scope>
    <source>
        <strain evidence="2 3">DSM 12653</strain>
    </source>
</reference>
<reference evidence="3" key="3">
    <citation type="submission" date="2015-02" db="EMBL/GenBank/DDBJ databases">
        <title>Genome analysis of three genomes within the thermophilic hydrogenogenic bacterial species Caldanaerobacter subterraneus.</title>
        <authorList>
            <person name="Sant'Anna F.H."/>
            <person name="Lebedinsky A."/>
            <person name="Sokolova T."/>
            <person name="Robb F.T."/>
            <person name="Gonzalez J.M."/>
        </authorList>
    </citation>
    <scope>NUCLEOTIDE SEQUENCE [LARGE SCALE GENOMIC DNA]</scope>
    <source>
        <strain evidence="3">DSM 12653</strain>
    </source>
</reference>
<dbReference type="Pfam" id="PF01996">
    <property type="entry name" value="F420_ligase"/>
    <property type="match status" value="1"/>
</dbReference>
<protein>
    <recommendedName>
        <fullName evidence="1">Coenzyme F420:L-glutamate ligase-like domain-containing protein</fullName>
    </recommendedName>
</protein>
<evidence type="ECO:0000313" key="3">
    <source>
        <dbReference type="Proteomes" id="UP000010146"/>
    </source>
</evidence>
<evidence type="ECO:0000259" key="1">
    <source>
        <dbReference type="Pfam" id="PF01996"/>
    </source>
</evidence>
<dbReference type="InterPro" id="IPR002847">
    <property type="entry name" value="F420-0_gamma-glut_ligase-dom"/>
</dbReference>
<dbReference type="RefSeq" id="WP_236727650.1">
    <property type="nucleotide sequence ID" value="NZ_ABXP02000046.1"/>
</dbReference>
<accession>A0A0F5PNI2</accession>
<dbReference type="Proteomes" id="UP000010146">
    <property type="component" value="Unassembled WGS sequence"/>
</dbReference>
<name>A0A0F5PNI2_9THEO</name>